<sequence length="168" mass="16984">MACSNGKGSGFGGGFVVMALVAALVLMGTNGVVGQQLPECIGKLLPCSSYLNSTAPPESCCNPLKEAFEKEISCLCGLFNSRESFKSLAINITQVLELPKHCGINYNLNACNSLAPSPSPSSAATFGPAPGSSPGVTPPPGIAGSSNMARVGMAGLMSMLLLAASMIV</sequence>
<evidence type="ECO:0000313" key="2">
    <source>
        <dbReference type="Proteomes" id="UP001234297"/>
    </source>
</evidence>
<reference evidence="1 2" key="1">
    <citation type="journal article" date="2022" name="Hortic Res">
        <title>A haplotype resolved chromosomal level avocado genome allows analysis of novel avocado genes.</title>
        <authorList>
            <person name="Nath O."/>
            <person name="Fletcher S.J."/>
            <person name="Hayward A."/>
            <person name="Shaw L.M."/>
            <person name="Masouleh A.K."/>
            <person name="Furtado A."/>
            <person name="Henry R.J."/>
            <person name="Mitter N."/>
        </authorList>
    </citation>
    <scope>NUCLEOTIDE SEQUENCE [LARGE SCALE GENOMIC DNA]</scope>
    <source>
        <strain evidence="2">cv. Hass</strain>
    </source>
</reference>
<protein>
    <submittedName>
        <fullName evidence="1">Uncharacterized protein</fullName>
    </submittedName>
</protein>
<keyword evidence="2" id="KW-1185">Reference proteome</keyword>
<comment type="caution">
    <text evidence="1">The sequence shown here is derived from an EMBL/GenBank/DDBJ whole genome shotgun (WGS) entry which is preliminary data.</text>
</comment>
<evidence type="ECO:0000313" key="1">
    <source>
        <dbReference type="EMBL" id="KAJ8626554.1"/>
    </source>
</evidence>
<organism evidence="1 2">
    <name type="scientific">Persea americana</name>
    <name type="common">Avocado</name>
    <dbReference type="NCBI Taxonomy" id="3435"/>
    <lineage>
        <taxon>Eukaryota</taxon>
        <taxon>Viridiplantae</taxon>
        <taxon>Streptophyta</taxon>
        <taxon>Embryophyta</taxon>
        <taxon>Tracheophyta</taxon>
        <taxon>Spermatophyta</taxon>
        <taxon>Magnoliopsida</taxon>
        <taxon>Magnoliidae</taxon>
        <taxon>Laurales</taxon>
        <taxon>Lauraceae</taxon>
        <taxon>Persea</taxon>
    </lineage>
</organism>
<dbReference type="EMBL" id="CM056814">
    <property type="protein sequence ID" value="KAJ8626554.1"/>
    <property type="molecule type" value="Genomic_DNA"/>
</dbReference>
<name>A0ACC2KZB9_PERAE</name>
<accession>A0ACC2KZB9</accession>
<dbReference type="Proteomes" id="UP001234297">
    <property type="component" value="Chromosome 6"/>
</dbReference>
<proteinExistence type="predicted"/>
<gene>
    <name evidence="1" type="ORF">MRB53_019861</name>
</gene>